<dbReference type="EMBL" id="FCOE02000085">
    <property type="protein sequence ID" value="SAL02580.1"/>
    <property type="molecule type" value="Genomic_DNA"/>
</dbReference>
<protein>
    <submittedName>
        <fullName evidence="1">Uncharacterized protein</fullName>
    </submittedName>
</protein>
<proteinExistence type="predicted"/>
<reference evidence="1" key="1">
    <citation type="submission" date="2016-01" db="EMBL/GenBank/DDBJ databases">
        <authorList>
            <person name="Peeters C."/>
        </authorList>
    </citation>
    <scope>NUCLEOTIDE SEQUENCE [LARGE SCALE GENOMIC DNA]</scope>
    <source>
        <strain evidence="1">LMG 29323</strain>
    </source>
</reference>
<keyword evidence="2" id="KW-1185">Reference proteome</keyword>
<comment type="caution">
    <text evidence="1">The sequence shown here is derived from an EMBL/GenBank/DDBJ whole genome shotgun (WGS) entry which is preliminary data.</text>
</comment>
<evidence type="ECO:0000313" key="1">
    <source>
        <dbReference type="EMBL" id="SAL02580.1"/>
    </source>
</evidence>
<accession>A0A158E792</accession>
<sequence length="34" mass="3956">MELLDNDNYCVYPTDSEEEARQFVMEKFGAQLLG</sequence>
<dbReference type="AlphaFoldDB" id="A0A158E792"/>
<organism evidence="1 2">
    <name type="scientific">Caballeronia pedi</name>
    <dbReference type="NCBI Taxonomy" id="1777141"/>
    <lineage>
        <taxon>Bacteria</taxon>
        <taxon>Pseudomonadati</taxon>
        <taxon>Pseudomonadota</taxon>
        <taxon>Betaproteobacteria</taxon>
        <taxon>Burkholderiales</taxon>
        <taxon>Burkholderiaceae</taxon>
        <taxon>Caballeronia</taxon>
    </lineage>
</organism>
<evidence type="ECO:0000313" key="2">
    <source>
        <dbReference type="Proteomes" id="UP000054911"/>
    </source>
</evidence>
<dbReference type="Proteomes" id="UP000054911">
    <property type="component" value="Unassembled WGS sequence"/>
</dbReference>
<name>A0A158E792_9BURK</name>
<gene>
    <name evidence="1" type="ORF">AWB80_08391</name>
</gene>